<dbReference type="PIRSF" id="PIRSF017269">
    <property type="entry name" value="GCD14"/>
    <property type="match status" value="1"/>
</dbReference>
<gene>
    <name evidence="11" type="ORF">LOD99_15623</name>
</gene>
<feature type="binding site" evidence="9">
    <location>
        <position position="180"/>
    </location>
    <ligand>
        <name>S-adenosyl-L-methionine</name>
        <dbReference type="ChEBI" id="CHEBI:59789"/>
    </ligand>
</feature>
<evidence type="ECO:0000313" key="11">
    <source>
        <dbReference type="EMBL" id="KAI6657905.1"/>
    </source>
</evidence>
<comment type="catalytic activity">
    <reaction evidence="7">
        <text>an adenosine in mRNA + S-adenosyl-L-methionine = an N(1)-methyladenosine in mRNA + S-adenosyl-L-homocysteine + H(+)</text>
        <dbReference type="Rhea" id="RHEA:55392"/>
        <dbReference type="Rhea" id="RHEA-COMP:12414"/>
        <dbReference type="Rhea" id="RHEA-COMP:12415"/>
        <dbReference type="ChEBI" id="CHEBI:15378"/>
        <dbReference type="ChEBI" id="CHEBI:57856"/>
        <dbReference type="ChEBI" id="CHEBI:59789"/>
        <dbReference type="ChEBI" id="CHEBI:74411"/>
        <dbReference type="ChEBI" id="CHEBI:74491"/>
    </reaction>
</comment>
<evidence type="ECO:0000256" key="9">
    <source>
        <dbReference type="PIRSR" id="PIRSR017269-1"/>
    </source>
</evidence>
<dbReference type="GO" id="GO:0031515">
    <property type="term" value="C:tRNA (m1A) methyltransferase complex"/>
    <property type="evidence" value="ECO:0007669"/>
    <property type="project" value="UniProtKB-UniRule"/>
</dbReference>
<name>A0AAV7KAH3_9METZ</name>
<dbReference type="PANTHER" id="PTHR12133:SF2">
    <property type="entry name" value="TRNA (ADENINE(58)-N(1))-METHYLTRANSFERASE CATALYTIC SUBUNIT TRMT61A"/>
    <property type="match status" value="1"/>
</dbReference>
<dbReference type="SUPFAM" id="SSF53335">
    <property type="entry name" value="S-adenosyl-L-methionine-dependent methyltransferases"/>
    <property type="match status" value="1"/>
</dbReference>
<evidence type="ECO:0000259" key="10">
    <source>
        <dbReference type="Pfam" id="PF08704"/>
    </source>
</evidence>
<keyword evidence="3 8" id="KW-0808">Transferase</keyword>
<dbReference type="Gene3D" id="3.40.50.150">
    <property type="entry name" value="Vaccinia Virus protein VP39"/>
    <property type="match status" value="1"/>
</dbReference>
<dbReference type="PANTHER" id="PTHR12133">
    <property type="entry name" value="TRNA (ADENINE(58)-N(1))-METHYLTRANSFERASE"/>
    <property type="match status" value="1"/>
</dbReference>
<evidence type="ECO:0000256" key="8">
    <source>
        <dbReference type="PIRNR" id="PIRNR017269"/>
    </source>
</evidence>
<dbReference type="EMBL" id="JAKMXF010000110">
    <property type="protein sequence ID" value="KAI6657905.1"/>
    <property type="molecule type" value="Genomic_DNA"/>
</dbReference>
<keyword evidence="12" id="KW-1185">Reference proteome</keyword>
<organism evidence="11 12">
    <name type="scientific">Oopsacas minuta</name>
    <dbReference type="NCBI Taxonomy" id="111878"/>
    <lineage>
        <taxon>Eukaryota</taxon>
        <taxon>Metazoa</taxon>
        <taxon>Porifera</taxon>
        <taxon>Hexactinellida</taxon>
        <taxon>Hexasterophora</taxon>
        <taxon>Lyssacinosida</taxon>
        <taxon>Leucopsacidae</taxon>
        <taxon>Oopsacas</taxon>
    </lineage>
</organism>
<dbReference type="PROSITE" id="PS51620">
    <property type="entry name" value="SAM_TRM61"/>
    <property type="match status" value="1"/>
</dbReference>
<evidence type="ECO:0000256" key="6">
    <source>
        <dbReference type="ARBA" id="ARBA00023242"/>
    </source>
</evidence>
<comment type="similarity">
    <text evidence="8">Belongs to the class I-like SAM-binding methyltransferase superfamily. TRM61 family.</text>
</comment>
<feature type="domain" description="tRNA (adenine(58)-N(1))-methyltransferase catalytic subunit TRM61 C-terminal" evidence="10">
    <location>
        <begin position="65"/>
        <end position="261"/>
    </location>
</feature>
<dbReference type="GO" id="GO:0160107">
    <property type="term" value="F:tRNA (adenine(58)-N1)-methyltransferase activity"/>
    <property type="evidence" value="ECO:0007669"/>
    <property type="project" value="UniProtKB-EC"/>
</dbReference>
<comment type="subcellular location">
    <subcellularLocation>
        <location evidence="1 8">Nucleus</location>
    </subcellularLocation>
</comment>
<comment type="catalytic activity">
    <reaction evidence="8">
        <text>adenosine(58) in tRNA + S-adenosyl-L-methionine = N(1)-methyladenosine(58) in tRNA + S-adenosyl-L-homocysteine + H(+)</text>
        <dbReference type="Rhea" id="RHEA:43152"/>
        <dbReference type="Rhea" id="RHEA-COMP:10365"/>
        <dbReference type="Rhea" id="RHEA-COMP:10366"/>
        <dbReference type="ChEBI" id="CHEBI:15378"/>
        <dbReference type="ChEBI" id="CHEBI:57856"/>
        <dbReference type="ChEBI" id="CHEBI:59789"/>
        <dbReference type="ChEBI" id="CHEBI:74411"/>
        <dbReference type="ChEBI" id="CHEBI:74491"/>
        <dbReference type="EC" id="2.1.1.220"/>
    </reaction>
</comment>
<keyword evidence="2 8" id="KW-0489">Methyltransferase</keyword>
<dbReference type="InterPro" id="IPR014816">
    <property type="entry name" value="tRNA_MeTrfase_Gcd14"/>
</dbReference>
<keyword evidence="4 8" id="KW-0949">S-adenosyl-L-methionine</keyword>
<dbReference type="Pfam" id="PF08704">
    <property type="entry name" value="GCD14"/>
    <property type="match status" value="1"/>
</dbReference>
<comment type="function">
    <text evidence="8">Catalytic subunit of tRNA (adenine-N(1)-)-methyltransferase, which catalyzes the formation of N(1)-methyladenine at position 58 (m1A58) in initiator methionyl-tRNA.</text>
</comment>
<evidence type="ECO:0000256" key="1">
    <source>
        <dbReference type="ARBA" id="ARBA00004123"/>
    </source>
</evidence>
<accession>A0AAV7KAH3</accession>
<dbReference type="Proteomes" id="UP001165289">
    <property type="component" value="Unassembled WGS sequence"/>
</dbReference>
<dbReference type="AlphaFoldDB" id="A0AAV7KAH3"/>
<dbReference type="GO" id="GO:0005634">
    <property type="term" value="C:nucleus"/>
    <property type="evidence" value="ECO:0007669"/>
    <property type="project" value="UniProtKB-SubCell"/>
</dbReference>
<evidence type="ECO:0000256" key="5">
    <source>
        <dbReference type="ARBA" id="ARBA00022694"/>
    </source>
</evidence>
<comment type="caution">
    <text evidence="11">The sequence shown here is derived from an EMBL/GenBank/DDBJ whole genome shotgun (WGS) entry which is preliminary data.</text>
</comment>
<dbReference type="InterPro" id="IPR029063">
    <property type="entry name" value="SAM-dependent_MTases_sf"/>
</dbReference>
<dbReference type="EC" id="2.1.1.220" evidence="8"/>
<dbReference type="InterPro" id="IPR049470">
    <property type="entry name" value="TRM61_C"/>
</dbReference>
<evidence type="ECO:0000256" key="4">
    <source>
        <dbReference type="ARBA" id="ARBA00022691"/>
    </source>
</evidence>
<feature type="binding site" evidence="9">
    <location>
        <position position="134"/>
    </location>
    <ligand>
        <name>S-adenosyl-L-methionine</name>
        <dbReference type="ChEBI" id="CHEBI:59789"/>
    </ligand>
</feature>
<protein>
    <recommendedName>
        <fullName evidence="8">tRNA (adenine(58)-N(1))-methyltransferase catalytic subunit TRMT61A</fullName>
        <ecNumber evidence="8">2.1.1.220</ecNumber>
    </recommendedName>
</protein>
<dbReference type="Gene3D" id="3.10.330.20">
    <property type="match status" value="1"/>
</dbReference>
<keyword evidence="6 8" id="KW-0539">Nucleus</keyword>
<dbReference type="GO" id="GO:0030488">
    <property type="term" value="P:tRNA methylation"/>
    <property type="evidence" value="ECO:0007669"/>
    <property type="project" value="InterPro"/>
</dbReference>
<evidence type="ECO:0000256" key="2">
    <source>
        <dbReference type="ARBA" id="ARBA00022603"/>
    </source>
</evidence>
<proteinExistence type="inferred from homology"/>
<evidence type="ECO:0000256" key="7">
    <source>
        <dbReference type="ARBA" id="ARBA00048481"/>
    </source>
</evidence>
<feature type="binding site" evidence="9">
    <location>
        <begin position="113"/>
        <end position="116"/>
    </location>
    <ligand>
        <name>S-adenosyl-L-methionine</name>
        <dbReference type="ChEBI" id="CHEBI:59789"/>
    </ligand>
</feature>
<evidence type="ECO:0000313" key="12">
    <source>
        <dbReference type="Proteomes" id="UP001165289"/>
    </source>
</evidence>
<sequence length="290" mass="32479">MNSKGYKSKIKLNDTVILSDQDGLQSITVQPGESVQSRNGVFLHSDMLGKEYGSKMWSNKGKTYRWALHPTPELWTLSLPHRTQILYTPNISLITSLLELIPGTSVCESGTGSGSLSHAIARTIAPTGHLYTYDFHAERVQQANDEFTAHGLSELVTCQCRDVCREGFNVENYVTAIFLDLPNPWEVIPHCPKSFSPGYSRIVSFSPCVEQIQKSCIALRESGFIDIQMHECLSQQLQVSSCRITEARLDESTDKREERHVLSVVPRLCMPSHTGYLLSASYIKCNVHDL</sequence>
<reference evidence="11 12" key="1">
    <citation type="journal article" date="2023" name="BMC Biol.">
        <title>The compact genome of the sponge Oopsacas minuta (Hexactinellida) is lacking key metazoan core genes.</title>
        <authorList>
            <person name="Santini S."/>
            <person name="Schenkelaars Q."/>
            <person name="Jourda C."/>
            <person name="Duchesne M."/>
            <person name="Belahbib H."/>
            <person name="Rocher C."/>
            <person name="Selva M."/>
            <person name="Riesgo A."/>
            <person name="Vervoort M."/>
            <person name="Leys S.P."/>
            <person name="Kodjabachian L."/>
            <person name="Le Bivic A."/>
            <person name="Borchiellini C."/>
            <person name="Claverie J.M."/>
            <person name="Renard E."/>
        </authorList>
    </citation>
    <scope>NUCLEOTIDE SEQUENCE [LARGE SCALE GENOMIC DNA]</scope>
    <source>
        <strain evidence="11">SPO-2</strain>
    </source>
</reference>
<keyword evidence="5 8" id="KW-0819">tRNA processing</keyword>
<evidence type="ECO:0000256" key="3">
    <source>
        <dbReference type="ARBA" id="ARBA00022679"/>
    </source>
</evidence>